<name>A0ABQ7H0Z7_DUNSA</name>
<dbReference type="Proteomes" id="UP000815325">
    <property type="component" value="Unassembled WGS sequence"/>
</dbReference>
<evidence type="ECO:0000313" key="1">
    <source>
        <dbReference type="EMBL" id="KAF5840511.1"/>
    </source>
</evidence>
<keyword evidence="2" id="KW-1185">Reference proteome</keyword>
<sequence>SGPFEVGLRCLARSGCLVSNNVSPEKTHDVALRVPNQALLRRCIALSYQEELQMPLVYSIDPTEVLSVLYDPSTADEGLQGYGVSVADMTRCQDYRKGINCVLRYQSQVPPGTGTVMYVHFLNNTRSGGGRVRDEVFPHMIDLNGTLEPGTTPCSPDPAWGQAAQTRLRMGPSYFFIAYQHDDFWCVGWGLEQAFIVSELV</sequence>
<evidence type="ECO:0000313" key="2">
    <source>
        <dbReference type="Proteomes" id="UP000815325"/>
    </source>
</evidence>
<comment type="caution">
    <text evidence="1">The sequence shown here is derived from an EMBL/GenBank/DDBJ whole genome shotgun (WGS) entry which is preliminary data.</text>
</comment>
<dbReference type="EMBL" id="MU069511">
    <property type="protein sequence ID" value="KAF5840511.1"/>
    <property type="molecule type" value="Genomic_DNA"/>
</dbReference>
<reference evidence="1" key="1">
    <citation type="submission" date="2017-08" db="EMBL/GenBank/DDBJ databases">
        <authorList>
            <person name="Polle J.E."/>
            <person name="Barry K."/>
            <person name="Cushman J."/>
            <person name="Schmutz J."/>
            <person name="Tran D."/>
            <person name="Hathwaick L.T."/>
            <person name="Yim W.C."/>
            <person name="Jenkins J."/>
            <person name="Mckie-Krisberg Z.M."/>
            <person name="Prochnik S."/>
            <person name="Lindquist E."/>
            <person name="Dockter R.B."/>
            <person name="Adam C."/>
            <person name="Molina H."/>
            <person name="Bunkerborg J."/>
            <person name="Jin E."/>
            <person name="Buchheim M."/>
            <person name="Magnuson J."/>
        </authorList>
    </citation>
    <scope>NUCLEOTIDE SEQUENCE</scope>
    <source>
        <strain evidence="1">CCAP 19/18</strain>
    </source>
</reference>
<proteinExistence type="predicted"/>
<accession>A0ABQ7H0Z7</accession>
<gene>
    <name evidence="1" type="ORF">DUNSADRAFT_16452</name>
</gene>
<protein>
    <submittedName>
        <fullName evidence="1">Uncharacterized protein</fullName>
    </submittedName>
</protein>
<organism evidence="1 2">
    <name type="scientific">Dunaliella salina</name>
    <name type="common">Green alga</name>
    <name type="synonym">Protococcus salinus</name>
    <dbReference type="NCBI Taxonomy" id="3046"/>
    <lineage>
        <taxon>Eukaryota</taxon>
        <taxon>Viridiplantae</taxon>
        <taxon>Chlorophyta</taxon>
        <taxon>core chlorophytes</taxon>
        <taxon>Chlorophyceae</taxon>
        <taxon>CS clade</taxon>
        <taxon>Chlamydomonadales</taxon>
        <taxon>Dunaliellaceae</taxon>
        <taxon>Dunaliella</taxon>
    </lineage>
</organism>
<feature type="non-terminal residue" evidence="1">
    <location>
        <position position="1"/>
    </location>
</feature>